<evidence type="ECO:0000313" key="2">
    <source>
        <dbReference type="EMBL" id="KAH0533738.1"/>
    </source>
</evidence>
<protein>
    <submittedName>
        <fullName evidence="2">Uncharacterized protein</fullName>
    </submittedName>
</protein>
<dbReference type="Proteomes" id="UP000750711">
    <property type="component" value="Unassembled WGS sequence"/>
</dbReference>
<reference evidence="2" key="1">
    <citation type="submission" date="2021-03" db="EMBL/GenBank/DDBJ databases">
        <title>Comparative genomics and phylogenomic investigation of the class Geoglossomycetes provide insights into ecological specialization and systematics.</title>
        <authorList>
            <person name="Melie T."/>
            <person name="Pirro S."/>
            <person name="Miller A.N."/>
            <person name="Quandt A."/>
        </authorList>
    </citation>
    <scope>NUCLEOTIDE SEQUENCE</scope>
    <source>
        <strain evidence="2">CAQ_001_2017</strain>
    </source>
</reference>
<gene>
    <name evidence="2" type="ORF">GP486_008967</name>
</gene>
<evidence type="ECO:0000313" key="3">
    <source>
        <dbReference type="Proteomes" id="UP000750711"/>
    </source>
</evidence>
<proteinExistence type="predicted"/>
<feature type="compositionally biased region" description="Basic and acidic residues" evidence="1">
    <location>
        <begin position="74"/>
        <end position="85"/>
    </location>
</feature>
<evidence type="ECO:0000256" key="1">
    <source>
        <dbReference type="SAM" id="MobiDB-lite"/>
    </source>
</evidence>
<accession>A0A9P8HYZ1</accession>
<comment type="caution">
    <text evidence="2">The sequence shown here is derived from an EMBL/GenBank/DDBJ whole genome shotgun (WGS) entry which is preliminary data.</text>
</comment>
<sequence length="123" mass="13839">MVFWDLGITVEVKKGEAILFLPRILTHSAVDIQGGARHVVDAFVHQAVLIWKDRKHKELTGYLRGGPKKKRRKLDIGKGKGKDPAPEAEEAFEGEDISDTEWEEEALYPREALEEVGGEEESD</sequence>
<name>A0A9P8HYZ1_9PEZI</name>
<dbReference type="AlphaFoldDB" id="A0A9P8HYZ1"/>
<feature type="compositionally biased region" description="Acidic residues" evidence="1">
    <location>
        <begin position="86"/>
        <end position="101"/>
    </location>
</feature>
<dbReference type="EMBL" id="JAGHQM010004686">
    <property type="protein sequence ID" value="KAH0533738.1"/>
    <property type="molecule type" value="Genomic_DNA"/>
</dbReference>
<feature type="region of interest" description="Disordered" evidence="1">
    <location>
        <begin position="62"/>
        <end position="101"/>
    </location>
</feature>
<dbReference type="Gene3D" id="3.60.130.30">
    <property type="match status" value="1"/>
</dbReference>
<keyword evidence="3" id="KW-1185">Reference proteome</keyword>
<organism evidence="2 3">
    <name type="scientific">Trichoglossum hirsutum</name>
    <dbReference type="NCBI Taxonomy" id="265104"/>
    <lineage>
        <taxon>Eukaryota</taxon>
        <taxon>Fungi</taxon>
        <taxon>Dikarya</taxon>
        <taxon>Ascomycota</taxon>
        <taxon>Pezizomycotina</taxon>
        <taxon>Geoglossomycetes</taxon>
        <taxon>Geoglossales</taxon>
        <taxon>Geoglossaceae</taxon>
        <taxon>Trichoglossum</taxon>
    </lineage>
</organism>